<dbReference type="AlphaFoldDB" id="A0A1Y4UZ59"/>
<name>A0A1Y4UZ59_9BACE</name>
<gene>
    <name evidence="1" type="ORF">B5E52_21670</name>
</gene>
<comment type="caution">
    <text evidence="1">The sequence shown here is derived from an EMBL/GenBank/DDBJ whole genome shotgun (WGS) entry which is preliminary data.</text>
</comment>
<accession>A0A1Y4UZ59</accession>
<dbReference type="Proteomes" id="UP000196036">
    <property type="component" value="Unassembled WGS sequence"/>
</dbReference>
<proteinExistence type="predicted"/>
<reference evidence="2" key="1">
    <citation type="submission" date="2017-04" db="EMBL/GenBank/DDBJ databases">
        <title>Function of individual gut microbiota members based on whole genome sequencing of pure cultures obtained from chicken caecum.</title>
        <authorList>
            <person name="Medvecky M."/>
            <person name="Cejkova D."/>
            <person name="Polansky O."/>
            <person name="Karasova D."/>
            <person name="Kubasova T."/>
            <person name="Cizek A."/>
            <person name="Rychlik I."/>
        </authorList>
    </citation>
    <scope>NUCLEOTIDE SEQUENCE [LARGE SCALE GENOMIC DNA]</scope>
    <source>
        <strain evidence="2">An109</strain>
    </source>
</reference>
<organism evidence="1 2">
    <name type="scientific">Bacteroides xylanisolvens</name>
    <dbReference type="NCBI Taxonomy" id="371601"/>
    <lineage>
        <taxon>Bacteria</taxon>
        <taxon>Pseudomonadati</taxon>
        <taxon>Bacteroidota</taxon>
        <taxon>Bacteroidia</taxon>
        <taxon>Bacteroidales</taxon>
        <taxon>Bacteroidaceae</taxon>
        <taxon>Bacteroides</taxon>
    </lineage>
</organism>
<sequence>MRFLIFINKCSFHNIVCLLLGESNVSTIHKSRKTVELSPICLRISSVFLQNKSCLFIFYYFFEKIAKKFELRKKVAHHYAYLCRRNKKTGQVRVTSTHSLR</sequence>
<evidence type="ECO:0000313" key="2">
    <source>
        <dbReference type="Proteomes" id="UP000196036"/>
    </source>
</evidence>
<evidence type="ECO:0000313" key="1">
    <source>
        <dbReference type="EMBL" id="OUQ62194.1"/>
    </source>
</evidence>
<dbReference type="EMBL" id="NFLW01000067">
    <property type="protein sequence ID" value="OUQ62194.1"/>
    <property type="molecule type" value="Genomic_DNA"/>
</dbReference>
<protein>
    <submittedName>
        <fullName evidence="1">Uncharacterized protein</fullName>
    </submittedName>
</protein>